<gene>
    <name evidence="1" type="ORF">YC6258_05142</name>
</gene>
<evidence type="ECO:0000313" key="2">
    <source>
        <dbReference type="Proteomes" id="UP000032266"/>
    </source>
</evidence>
<dbReference type="KEGG" id="gsn:YC6258_05142"/>
<proteinExistence type="predicted"/>
<sequence length="39" mass="4426">MMLRGVLGRNGIVCMQSRLHWISISLCLVSILTDNLLRL</sequence>
<accession>A0A0C5VSH5</accession>
<evidence type="ECO:0000313" key="1">
    <source>
        <dbReference type="EMBL" id="AJQ97171.1"/>
    </source>
</evidence>
<dbReference type="HOGENOM" id="CLU_3310549_0_0_6"/>
<dbReference type="Proteomes" id="UP000032266">
    <property type="component" value="Chromosome"/>
</dbReference>
<name>A0A0C5VSH5_9GAMM</name>
<keyword evidence="2" id="KW-1185">Reference proteome</keyword>
<dbReference type="AlphaFoldDB" id="A0A0C5VSH5"/>
<protein>
    <submittedName>
        <fullName evidence="1">Uncharacterized protein</fullName>
    </submittedName>
</protein>
<organism evidence="1 2">
    <name type="scientific">Gynuella sunshinyii YC6258</name>
    <dbReference type="NCBI Taxonomy" id="1445510"/>
    <lineage>
        <taxon>Bacteria</taxon>
        <taxon>Pseudomonadati</taxon>
        <taxon>Pseudomonadota</taxon>
        <taxon>Gammaproteobacteria</taxon>
        <taxon>Oceanospirillales</taxon>
        <taxon>Saccharospirillaceae</taxon>
        <taxon>Gynuella</taxon>
    </lineage>
</organism>
<dbReference type="EMBL" id="CP007142">
    <property type="protein sequence ID" value="AJQ97171.1"/>
    <property type="molecule type" value="Genomic_DNA"/>
</dbReference>
<reference evidence="1 2" key="1">
    <citation type="submission" date="2014-01" db="EMBL/GenBank/DDBJ databases">
        <title>Full genme sequencing of cellulolytic bacterium Gynuella sunshinyii YC6258T gen. nov., sp. nov.</title>
        <authorList>
            <person name="Khan H."/>
            <person name="Chung E.J."/>
            <person name="Chung Y.R."/>
        </authorList>
    </citation>
    <scope>NUCLEOTIDE SEQUENCE [LARGE SCALE GENOMIC DNA]</scope>
    <source>
        <strain evidence="1 2">YC6258</strain>
    </source>
</reference>